<keyword evidence="3" id="KW-1185">Reference proteome</keyword>
<feature type="compositionally biased region" description="Basic and acidic residues" evidence="1">
    <location>
        <begin position="160"/>
        <end position="179"/>
    </location>
</feature>
<feature type="compositionally biased region" description="Basic and acidic residues" evidence="1">
    <location>
        <begin position="310"/>
        <end position="320"/>
    </location>
</feature>
<feature type="compositionally biased region" description="Basic and acidic residues" evidence="1">
    <location>
        <begin position="62"/>
        <end position="99"/>
    </location>
</feature>
<reference evidence="2" key="1">
    <citation type="journal article" date="2019" name="Environ. Microbiol.">
        <title>Fungal ecological strategies reflected in gene transcription - a case study of two litter decomposers.</title>
        <authorList>
            <person name="Barbi F."/>
            <person name="Kohler A."/>
            <person name="Barry K."/>
            <person name="Baskaran P."/>
            <person name="Daum C."/>
            <person name="Fauchery L."/>
            <person name="Ihrmark K."/>
            <person name="Kuo A."/>
            <person name="LaButti K."/>
            <person name="Lipzen A."/>
            <person name="Morin E."/>
            <person name="Grigoriev I.V."/>
            <person name="Henrissat B."/>
            <person name="Lindahl B."/>
            <person name="Martin F."/>
        </authorList>
    </citation>
    <scope>NUCLEOTIDE SEQUENCE</scope>
    <source>
        <strain evidence="2">JB14</strain>
    </source>
</reference>
<evidence type="ECO:0000313" key="3">
    <source>
        <dbReference type="Proteomes" id="UP000799118"/>
    </source>
</evidence>
<sequence>MLTQFQSKELLQNNRHHHIDDAIGECRDNSQQEGETAGGNGRHSQTGERRGAKSQQEGETAEEMKGTHKLERGEGTGAIRREKLQRKWEALTNWREKRGQKSAGGRNCRGDGRHLHPGERRGDKSQQEGETVEEMGGSHILERREEEEERGQESSGGRNCRGDGRHSPTGERRGDKSQQEGETAEGMGGTHPLERGEGTRVNRREKLQRGWETLTSWREERGQESAGGRNCRGDGMHSPTGERRRDKSQQEGETTEGMGDTHKLERGEGTRVSRREKLQRRWEALTHWREERGQESAGGRNCRGYGRHSLAGERRGDKSQQEGVTAKGMAGTHPTGKRRGDKSQQEGETAEEMGDTHPLERGEGTRVSRGEKLQRGWEALTCWRGEGTRVSRGENLERGWEALTNWRTGDES</sequence>
<name>A0A6A4GG40_9AGAR</name>
<dbReference type="AlphaFoldDB" id="A0A6A4GG40"/>
<feature type="compositionally biased region" description="Basic and acidic residues" evidence="1">
    <location>
        <begin position="259"/>
        <end position="294"/>
    </location>
</feature>
<proteinExistence type="predicted"/>
<feature type="compositionally biased region" description="Basic and acidic residues" evidence="1">
    <location>
        <begin position="108"/>
        <end position="127"/>
    </location>
</feature>
<evidence type="ECO:0000313" key="2">
    <source>
        <dbReference type="EMBL" id="KAE9384420.1"/>
    </source>
</evidence>
<accession>A0A6A4GG40</accession>
<feature type="compositionally biased region" description="Basic and acidic residues" evidence="1">
    <location>
        <begin position="231"/>
        <end position="250"/>
    </location>
</feature>
<feature type="compositionally biased region" description="Basic and acidic residues" evidence="1">
    <location>
        <begin position="192"/>
        <end position="209"/>
    </location>
</feature>
<protein>
    <submittedName>
        <fullName evidence="2">Uncharacterized protein</fullName>
    </submittedName>
</protein>
<organism evidence="2 3">
    <name type="scientific">Gymnopus androsaceus JB14</name>
    <dbReference type="NCBI Taxonomy" id="1447944"/>
    <lineage>
        <taxon>Eukaryota</taxon>
        <taxon>Fungi</taxon>
        <taxon>Dikarya</taxon>
        <taxon>Basidiomycota</taxon>
        <taxon>Agaricomycotina</taxon>
        <taxon>Agaricomycetes</taxon>
        <taxon>Agaricomycetidae</taxon>
        <taxon>Agaricales</taxon>
        <taxon>Marasmiineae</taxon>
        <taxon>Omphalotaceae</taxon>
        <taxon>Gymnopus</taxon>
    </lineage>
</organism>
<gene>
    <name evidence="2" type="ORF">BT96DRAFT_1008098</name>
</gene>
<dbReference type="EMBL" id="ML770149">
    <property type="protein sequence ID" value="KAE9384420.1"/>
    <property type="molecule type" value="Genomic_DNA"/>
</dbReference>
<feature type="compositionally biased region" description="Basic and acidic residues" evidence="1">
    <location>
        <begin position="21"/>
        <end position="30"/>
    </location>
</feature>
<evidence type="ECO:0000256" key="1">
    <source>
        <dbReference type="SAM" id="MobiDB-lite"/>
    </source>
</evidence>
<feature type="region of interest" description="Disordered" evidence="1">
    <location>
        <begin position="21"/>
        <end position="372"/>
    </location>
</feature>
<dbReference type="Proteomes" id="UP000799118">
    <property type="component" value="Unassembled WGS sequence"/>
</dbReference>
<feature type="compositionally biased region" description="Basic and acidic residues" evidence="1">
    <location>
        <begin position="354"/>
        <end position="372"/>
    </location>
</feature>